<keyword evidence="2" id="KW-1003">Cell membrane</keyword>
<dbReference type="CDD" id="cd00637">
    <property type="entry name" value="7tm_classA_rhodopsin-like"/>
    <property type="match status" value="1"/>
</dbReference>
<dbReference type="Gene3D" id="1.20.1070.10">
    <property type="entry name" value="Rhodopsin 7-helix transmembrane proteins"/>
    <property type="match status" value="1"/>
</dbReference>
<evidence type="ECO:0000313" key="12">
    <source>
        <dbReference type="Proteomes" id="UP001608902"/>
    </source>
</evidence>
<accession>A0ABD6EF48</accession>
<reference evidence="11 12" key="1">
    <citation type="submission" date="2024-08" db="EMBL/GenBank/DDBJ databases">
        <title>Gnathostoma spinigerum genome.</title>
        <authorList>
            <person name="Gonzalez-Bertolin B."/>
            <person name="Monzon S."/>
            <person name="Zaballos A."/>
            <person name="Jimenez P."/>
            <person name="Dekumyoy P."/>
            <person name="Varona S."/>
            <person name="Cuesta I."/>
            <person name="Sumanam S."/>
            <person name="Adisakwattana P."/>
            <person name="Gasser R.B."/>
            <person name="Hernandez-Gonzalez A."/>
            <person name="Young N.D."/>
            <person name="Perteguer M.J."/>
        </authorList>
    </citation>
    <scope>NUCLEOTIDE SEQUENCE [LARGE SCALE GENOMIC DNA]</scope>
    <source>
        <strain evidence="11">AL3</strain>
        <tissue evidence="11">Liver</tissue>
    </source>
</reference>
<evidence type="ECO:0000256" key="5">
    <source>
        <dbReference type="ARBA" id="ARBA00023040"/>
    </source>
</evidence>
<dbReference type="Pfam" id="PF00001">
    <property type="entry name" value="7tm_1"/>
    <property type="match status" value="1"/>
</dbReference>
<name>A0ABD6EF48_9BILA</name>
<comment type="subcellular location">
    <subcellularLocation>
        <location evidence="1">Cell membrane</location>
        <topology evidence="1">Multi-pass membrane protein</topology>
    </subcellularLocation>
</comment>
<dbReference type="PANTHER" id="PTHR24249">
    <property type="entry name" value="HISTAMINE RECEPTOR-RELATED G-PROTEIN COUPLED RECEPTOR"/>
    <property type="match status" value="1"/>
</dbReference>
<protein>
    <recommendedName>
        <fullName evidence="10">G-protein coupled receptors family 1 profile domain-containing protein</fullName>
    </recommendedName>
</protein>
<sequence>MDAFSNQSVFQRLIKEQRAIPLDAAHGFALFFILTGIGAVIVNSVILLVLYFKRRNIFTNVFYIMILNFVLIDILKGACSIVWALKLLPGGASASILFMKVDQFALMILRFTNLATILNLLLITLNEFIFIVYPLRYGHIVTRIRVTMLIVFGWISSWLFTISLLLIGSHKQSVYIRPNCYPKDSTILNSTEHANISSCLVRSSRSLDSQFVFNVGVIVFCFICLLICVICYVILIRVIARIVRIDSKMLSNAQCSQNGLTGSLRK</sequence>
<dbReference type="GO" id="GO:0004930">
    <property type="term" value="F:G protein-coupled receptor activity"/>
    <property type="evidence" value="ECO:0007669"/>
    <property type="project" value="UniProtKB-KW"/>
</dbReference>
<keyword evidence="5" id="KW-0297">G-protein coupled receptor</keyword>
<keyword evidence="7" id="KW-0675">Receptor</keyword>
<evidence type="ECO:0000256" key="3">
    <source>
        <dbReference type="ARBA" id="ARBA00022692"/>
    </source>
</evidence>
<keyword evidence="8" id="KW-0807">Transducer</keyword>
<dbReference type="SUPFAM" id="SSF81321">
    <property type="entry name" value="Family A G protein-coupled receptor-like"/>
    <property type="match status" value="1"/>
</dbReference>
<evidence type="ECO:0000256" key="7">
    <source>
        <dbReference type="ARBA" id="ARBA00023170"/>
    </source>
</evidence>
<gene>
    <name evidence="11" type="ORF">AB6A40_004929</name>
</gene>
<evidence type="ECO:0000256" key="9">
    <source>
        <dbReference type="SAM" id="Phobius"/>
    </source>
</evidence>
<dbReference type="AlphaFoldDB" id="A0ABD6EF48"/>
<dbReference type="Proteomes" id="UP001608902">
    <property type="component" value="Unassembled WGS sequence"/>
</dbReference>
<evidence type="ECO:0000256" key="4">
    <source>
        <dbReference type="ARBA" id="ARBA00022989"/>
    </source>
</evidence>
<evidence type="ECO:0000259" key="10">
    <source>
        <dbReference type="PROSITE" id="PS50262"/>
    </source>
</evidence>
<dbReference type="PROSITE" id="PS50262">
    <property type="entry name" value="G_PROTEIN_RECEP_F1_2"/>
    <property type="match status" value="1"/>
</dbReference>
<evidence type="ECO:0000256" key="1">
    <source>
        <dbReference type="ARBA" id="ARBA00004651"/>
    </source>
</evidence>
<comment type="caution">
    <text evidence="11">The sequence shown here is derived from an EMBL/GenBank/DDBJ whole genome shotgun (WGS) entry which is preliminary data.</text>
</comment>
<keyword evidence="3 9" id="KW-0812">Transmembrane</keyword>
<proteinExistence type="predicted"/>
<evidence type="ECO:0000313" key="11">
    <source>
        <dbReference type="EMBL" id="MFH4978220.1"/>
    </source>
</evidence>
<feature type="transmembrane region" description="Helical" evidence="9">
    <location>
        <begin position="28"/>
        <end position="52"/>
    </location>
</feature>
<feature type="transmembrane region" description="Helical" evidence="9">
    <location>
        <begin position="104"/>
        <end position="125"/>
    </location>
</feature>
<feature type="transmembrane region" description="Helical" evidence="9">
    <location>
        <begin position="61"/>
        <end position="84"/>
    </location>
</feature>
<feature type="domain" description="G-protein coupled receptors family 1 profile" evidence="10">
    <location>
        <begin position="42"/>
        <end position="266"/>
    </location>
</feature>
<dbReference type="InterPro" id="IPR017452">
    <property type="entry name" value="GPCR_Rhodpsn_7TM"/>
</dbReference>
<organism evidence="11 12">
    <name type="scientific">Gnathostoma spinigerum</name>
    <dbReference type="NCBI Taxonomy" id="75299"/>
    <lineage>
        <taxon>Eukaryota</taxon>
        <taxon>Metazoa</taxon>
        <taxon>Ecdysozoa</taxon>
        <taxon>Nematoda</taxon>
        <taxon>Chromadorea</taxon>
        <taxon>Rhabditida</taxon>
        <taxon>Spirurina</taxon>
        <taxon>Gnathostomatomorpha</taxon>
        <taxon>Gnathostomatoidea</taxon>
        <taxon>Gnathostomatidae</taxon>
        <taxon>Gnathostoma</taxon>
    </lineage>
</organism>
<evidence type="ECO:0000256" key="6">
    <source>
        <dbReference type="ARBA" id="ARBA00023136"/>
    </source>
</evidence>
<keyword evidence="12" id="KW-1185">Reference proteome</keyword>
<dbReference type="PANTHER" id="PTHR24249:SF372">
    <property type="entry name" value="G-PROTEIN COUPLED RECEPTORS FAMILY 1 PROFILE DOMAIN-CONTAINING PROTEIN"/>
    <property type="match status" value="1"/>
</dbReference>
<dbReference type="InterPro" id="IPR000276">
    <property type="entry name" value="GPCR_Rhodpsn"/>
</dbReference>
<keyword evidence="4 9" id="KW-1133">Transmembrane helix</keyword>
<dbReference type="InterPro" id="IPR050569">
    <property type="entry name" value="TAAR"/>
</dbReference>
<dbReference type="EMBL" id="JBGFUD010002989">
    <property type="protein sequence ID" value="MFH4978220.1"/>
    <property type="molecule type" value="Genomic_DNA"/>
</dbReference>
<feature type="transmembrane region" description="Helical" evidence="9">
    <location>
        <begin position="211"/>
        <end position="240"/>
    </location>
</feature>
<evidence type="ECO:0000256" key="2">
    <source>
        <dbReference type="ARBA" id="ARBA00022475"/>
    </source>
</evidence>
<dbReference type="GO" id="GO:0005886">
    <property type="term" value="C:plasma membrane"/>
    <property type="evidence" value="ECO:0007669"/>
    <property type="project" value="UniProtKB-SubCell"/>
</dbReference>
<evidence type="ECO:0000256" key="8">
    <source>
        <dbReference type="ARBA" id="ARBA00023224"/>
    </source>
</evidence>
<keyword evidence="6 9" id="KW-0472">Membrane</keyword>
<feature type="transmembrane region" description="Helical" evidence="9">
    <location>
        <begin position="146"/>
        <end position="167"/>
    </location>
</feature>